<dbReference type="InterPro" id="IPR020471">
    <property type="entry name" value="AKR"/>
</dbReference>
<dbReference type="PANTHER" id="PTHR43364:SF4">
    <property type="entry name" value="NAD(P)-LINKED OXIDOREDUCTASE SUPERFAMILY PROTEIN"/>
    <property type="match status" value="1"/>
</dbReference>
<dbReference type="CDD" id="cd19075">
    <property type="entry name" value="AKR_AKR7A1-5"/>
    <property type="match status" value="1"/>
</dbReference>
<sequence>MAAKAPLDVIIGAGNIGDRSIDKTVRYDTPEEVNAYLNTFYDRGYKHIDTARTYSTGAPGTSEPRLGAVEAGKRFTIDSKAQSREPGSHTKEKIASEVEASLKALKVDQINIYYLHQPDRHTPFEETCEAMDKAYREGKFRKFGLSNFTAGEVEQILEICERRGFVKPSVYEGQYNPIVRGGEKVLFPLLRKNNIAFYAWSPAGGGFFAGNHKNGKSGGRFDTSTFLGGVYAQLYLKPSIEVATDNALATAAKHGISGHAVALRWTVNHSVLDRKHGDAIIIGASNLDQLNSNLDVIEQGPLPDDVVEAIDAIHTALGTDEVPYHF</sequence>
<dbReference type="AlphaFoldDB" id="A0A0F9X248"/>
<dbReference type="Gene3D" id="3.20.20.100">
    <property type="entry name" value="NADP-dependent oxidoreductase domain"/>
    <property type="match status" value="1"/>
</dbReference>
<dbReference type="GO" id="GO:0016491">
    <property type="term" value="F:oxidoreductase activity"/>
    <property type="evidence" value="ECO:0007669"/>
    <property type="project" value="UniProtKB-KW"/>
</dbReference>
<dbReference type="InterPro" id="IPR023210">
    <property type="entry name" value="NADP_OxRdtase_dom"/>
</dbReference>
<dbReference type="Pfam" id="PF00248">
    <property type="entry name" value="Aldo_ket_red"/>
    <property type="match status" value="1"/>
</dbReference>
<dbReference type="InterPro" id="IPR050523">
    <property type="entry name" value="AKR_Detox_Biosynth"/>
</dbReference>
<evidence type="ECO:0000313" key="3">
    <source>
        <dbReference type="EMBL" id="KKO98764.1"/>
    </source>
</evidence>
<dbReference type="OMA" id="TCRAMDA"/>
<protein>
    <submittedName>
        <fullName evidence="3">Aflatoxin B1 aldehyde reductase member 2</fullName>
    </submittedName>
</protein>
<dbReference type="SUPFAM" id="SSF51430">
    <property type="entry name" value="NAD(P)-linked oxidoreductase"/>
    <property type="match status" value="1"/>
</dbReference>
<gene>
    <name evidence="3" type="ORF">THAR02_09137</name>
</gene>
<accession>A0A0F9X248</accession>
<name>A0A0F9X248_TRIHA</name>
<dbReference type="OrthoDB" id="48988at2759"/>
<dbReference type="EMBL" id="JOKZ01000387">
    <property type="protein sequence ID" value="KKO98764.1"/>
    <property type="molecule type" value="Genomic_DNA"/>
</dbReference>
<dbReference type="PRINTS" id="PR00069">
    <property type="entry name" value="ALDKETRDTASE"/>
</dbReference>
<organism evidence="3 4">
    <name type="scientific">Trichoderma harzianum</name>
    <name type="common">Hypocrea lixii</name>
    <dbReference type="NCBI Taxonomy" id="5544"/>
    <lineage>
        <taxon>Eukaryota</taxon>
        <taxon>Fungi</taxon>
        <taxon>Dikarya</taxon>
        <taxon>Ascomycota</taxon>
        <taxon>Pezizomycotina</taxon>
        <taxon>Sordariomycetes</taxon>
        <taxon>Hypocreomycetidae</taxon>
        <taxon>Hypocreales</taxon>
        <taxon>Hypocreaceae</taxon>
        <taxon>Trichoderma</taxon>
    </lineage>
</organism>
<reference evidence="4" key="1">
    <citation type="journal article" date="2015" name="Genome Announc.">
        <title>Draft whole-genome sequence of the biocontrol agent Trichoderma harzianum T6776.</title>
        <authorList>
            <person name="Baroncelli R."/>
            <person name="Piaggeschi G."/>
            <person name="Fiorini L."/>
            <person name="Bertolini E."/>
            <person name="Zapparata A."/>
            <person name="Pe M.E."/>
            <person name="Sarrocco S."/>
            <person name="Vannacci G."/>
        </authorList>
    </citation>
    <scope>NUCLEOTIDE SEQUENCE [LARGE SCALE GENOMIC DNA]</scope>
    <source>
        <strain evidence="4">T6776</strain>
    </source>
</reference>
<evidence type="ECO:0000313" key="4">
    <source>
        <dbReference type="Proteomes" id="UP000034112"/>
    </source>
</evidence>
<dbReference type="PANTHER" id="PTHR43364">
    <property type="entry name" value="NADH-SPECIFIC METHYLGLYOXAL REDUCTASE-RELATED"/>
    <property type="match status" value="1"/>
</dbReference>
<keyword evidence="1" id="KW-0560">Oxidoreductase</keyword>
<evidence type="ECO:0000256" key="1">
    <source>
        <dbReference type="ARBA" id="ARBA00023002"/>
    </source>
</evidence>
<dbReference type="Proteomes" id="UP000034112">
    <property type="component" value="Unassembled WGS sequence"/>
</dbReference>
<comment type="caution">
    <text evidence="3">The sequence shown here is derived from an EMBL/GenBank/DDBJ whole genome shotgun (WGS) entry which is preliminary data.</text>
</comment>
<proteinExistence type="predicted"/>
<evidence type="ECO:0000259" key="2">
    <source>
        <dbReference type="Pfam" id="PF00248"/>
    </source>
</evidence>
<dbReference type="InterPro" id="IPR036812">
    <property type="entry name" value="NAD(P)_OxRdtase_dom_sf"/>
</dbReference>
<feature type="domain" description="NADP-dependent oxidoreductase" evidence="2">
    <location>
        <begin position="9"/>
        <end position="313"/>
    </location>
</feature>